<protein>
    <submittedName>
        <fullName evidence="2">Putative secreted peptide</fullName>
    </submittedName>
</protein>
<accession>A0A2M3ZXD0</accession>
<keyword evidence="1" id="KW-0732">Signal</keyword>
<evidence type="ECO:0000313" key="2">
    <source>
        <dbReference type="EMBL" id="MBW33132.1"/>
    </source>
</evidence>
<reference evidence="2" key="1">
    <citation type="submission" date="2018-01" db="EMBL/GenBank/DDBJ databases">
        <title>An insight into the sialome of Amazonian anophelines.</title>
        <authorList>
            <person name="Ribeiro J.M."/>
            <person name="Scarpassa V."/>
            <person name="Calvo E."/>
        </authorList>
    </citation>
    <scope>NUCLEOTIDE SEQUENCE</scope>
    <source>
        <tissue evidence="2">Salivary glands</tissue>
    </source>
</reference>
<feature type="chain" id="PRO_5014720816" evidence="1">
    <location>
        <begin position="19"/>
        <end position="72"/>
    </location>
</feature>
<evidence type="ECO:0000256" key="1">
    <source>
        <dbReference type="SAM" id="SignalP"/>
    </source>
</evidence>
<feature type="signal peptide" evidence="1">
    <location>
        <begin position="1"/>
        <end position="18"/>
    </location>
</feature>
<name>A0A2M3ZXD0_9DIPT</name>
<sequence length="72" mass="8263">MLVNQLASLLSTLWSALCARKEEPWKPRRGCRLCLDRIPRHTSGWRCTLTHTPTPHLHPPECSCKMARRIGS</sequence>
<organism evidence="2">
    <name type="scientific">Anopheles braziliensis</name>
    <dbReference type="NCBI Taxonomy" id="58242"/>
    <lineage>
        <taxon>Eukaryota</taxon>
        <taxon>Metazoa</taxon>
        <taxon>Ecdysozoa</taxon>
        <taxon>Arthropoda</taxon>
        <taxon>Hexapoda</taxon>
        <taxon>Insecta</taxon>
        <taxon>Pterygota</taxon>
        <taxon>Neoptera</taxon>
        <taxon>Endopterygota</taxon>
        <taxon>Diptera</taxon>
        <taxon>Nematocera</taxon>
        <taxon>Culicoidea</taxon>
        <taxon>Culicidae</taxon>
        <taxon>Anophelinae</taxon>
        <taxon>Anopheles</taxon>
    </lineage>
</organism>
<dbReference type="AlphaFoldDB" id="A0A2M3ZXD0"/>
<dbReference type="EMBL" id="GGFM01012381">
    <property type="protein sequence ID" value="MBW33132.1"/>
    <property type="molecule type" value="Transcribed_RNA"/>
</dbReference>
<proteinExistence type="predicted"/>